<gene>
    <name evidence="2" type="ORF">TSYNT_870</name>
</gene>
<evidence type="ECO:0000313" key="2">
    <source>
        <dbReference type="EMBL" id="GAQ25542.1"/>
    </source>
</evidence>
<name>A0A0U9HG90_9FIRM</name>
<dbReference type="Proteomes" id="UP000062160">
    <property type="component" value="Unassembled WGS sequence"/>
</dbReference>
<dbReference type="STRING" id="224999.GCA_001485475_01572"/>
<organism evidence="2">
    <name type="scientific">Tepidanaerobacter syntrophicus</name>
    <dbReference type="NCBI Taxonomy" id="224999"/>
    <lineage>
        <taxon>Bacteria</taxon>
        <taxon>Bacillati</taxon>
        <taxon>Bacillota</taxon>
        <taxon>Clostridia</taxon>
        <taxon>Thermosediminibacterales</taxon>
        <taxon>Tepidanaerobacteraceae</taxon>
        <taxon>Tepidanaerobacter</taxon>
    </lineage>
</organism>
<dbReference type="RefSeq" id="WP_162780995.1">
    <property type="nucleotide sequence ID" value="NZ_DF977002.1"/>
</dbReference>
<sequence>MEDLIVIILLAVLGMIAKGRERSQKSKKPDIKPIPKKEVIAQKSTPPLPTADVYNPVGEAALAFEESVGVEEKPNLLHAQIKTRLPEKQTEVKNEQKPKEGIDLSDAFDREGILKGIIVHEILSPPRALDNKRR</sequence>
<feature type="region of interest" description="Disordered" evidence="1">
    <location>
        <begin position="80"/>
        <end position="104"/>
    </location>
</feature>
<proteinExistence type="predicted"/>
<keyword evidence="3" id="KW-1185">Reference proteome</keyword>
<feature type="compositionally biased region" description="Basic and acidic residues" evidence="1">
    <location>
        <begin position="84"/>
        <end position="104"/>
    </location>
</feature>
<protein>
    <submittedName>
        <fullName evidence="2">Uncharacterized protein</fullName>
    </submittedName>
</protein>
<dbReference type="AlphaFoldDB" id="A0A0U9HG90"/>
<accession>A0A0U9HG90</accession>
<feature type="region of interest" description="Disordered" evidence="1">
    <location>
        <begin position="21"/>
        <end position="50"/>
    </location>
</feature>
<feature type="compositionally biased region" description="Basic and acidic residues" evidence="1">
    <location>
        <begin position="21"/>
        <end position="40"/>
    </location>
</feature>
<reference evidence="2" key="1">
    <citation type="journal article" date="2016" name="Genome Announc.">
        <title>Draft Genome Sequence of the Syntrophic Lactate-Degrading Bacterium Tepidanaerobacter syntrophicus JLT.</title>
        <authorList>
            <person name="Matsuura N."/>
            <person name="Ohashi A."/>
            <person name="Tourlousse D.M."/>
            <person name="Sekiguchi Y."/>
        </authorList>
    </citation>
    <scope>NUCLEOTIDE SEQUENCE [LARGE SCALE GENOMIC DNA]</scope>
    <source>
        <strain evidence="2">JL</strain>
    </source>
</reference>
<evidence type="ECO:0000313" key="3">
    <source>
        <dbReference type="Proteomes" id="UP000062160"/>
    </source>
</evidence>
<dbReference type="EMBL" id="DF977002">
    <property type="protein sequence ID" value="GAQ25542.1"/>
    <property type="molecule type" value="Genomic_DNA"/>
</dbReference>
<evidence type="ECO:0000256" key="1">
    <source>
        <dbReference type="SAM" id="MobiDB-lite"/>
    </source>
</evidence>